<proteinExistence type="predicted"/>
<dbReference type="EMBL" id="DF973287">
    <property type="protein sequence ID" value="GAU24349.1"/>
    <property type="molecule type" value="Genomic_DNA"/>
</dbReference>
<sequence>MPLSGLSLSLSVFTVDPQPPSLSLSLTDVFLSRSPPIPSSQICKAPTAGSNERSRCGAVRLRSKKKRVVKAVGVTSVVAMVVIEGKSSITGLPSFY</sequence>
<name>A0A2Z6MYZ9_TRISU</name>
<dbReference type="Proteomes" id="UP000242715">
    <property type="component" value="Unassembled WGS sequence"/>
</dbReference>
<accession>A0A2Z6MYZ9</accession>
<organism evidence="1 2">
    <name type="scientific">Trifolium subterraneum</name>
    <name type="common">Subterranean clover</name>
    <dbReference type="NCBI Taxonomy" id="3900"/>
    <lineage>
        <taxon>Eukaryota</taxon>
        <taxon>Viridiplantae</taxon>
        <taxon>Streptophyta</taxon>
        <taxon>Embryophyta</taxon>
        <taxon>Tracheophyta</taxon>
        <taxon>Spermatophyta</taxon>
        <taxon>Magnoliopsida</taxon>
        <taxon>eudicotyledons</taxon>
        <taxon>Gunneridae</taxon>
        <taxon>Pentapetalae</taxon>
        <taxon>rosids</taxon>
        <taxon>fabids</taxon>
        <taxon>Fabales</taxon>
        <taxon>Fabaceae</taxon>
        <taxon>Papilionoideae</taxon>
        <taxon>50 kb inversion clade</taxon>
        <taxon>NPAAA clade</taxon>
        <taxon>Hologalegina</taxon>
        <taxon>IRL clade</taxon>
        <taxon>Trifolieae</taxon>
        <taxon>Trifolium</taxon>
    </lineage>
</organism>
<reference evidence="2" key="1">
    <citation type="journal article" date="2017" name="Front. Plant Sci.">
        <title>Climate Clever Clovers: New Paradigm to Reduce the Environmental Footprint of Ruminants by Breeding Low Methanogenic Forages Utilizing Haplotype Variation.</title>
        <authorList>
            <person name="Kaur P."/>
            <person name="Appels R."/>
            <person name="Bayer P.E."/>
            <person name="Keeble-Gagnere G."/>
            <person name="Wang J."/>
            <person name="Hirakawa H."/>
            <person name="Shirasawa K."/>
            <person name="Vercoe P."/>
            <person name="Stefanova K."/>
            <person name="Durmic Z."/>
            <person name="Nichols P."/>
            <person name="Revell C."/>
            <person name="Isobe S.N."/>
            <person name="Edwards D."/>
            <person name="Erskine W."/>
        </authorList>
    </citation>
    <scope>NUCLEOTIDE SEQUENCE [LARGE SCALE GENOMIC DNA]</scope>
    <source>
        <strain evidence="2">cv. Daliak</strain>
    </source>
</reference>
<evidence type="ECO:0000313" key="2">
    <source>
        <dbReference type="Proteomes" id="UP000242715"/>
    </source>
</evidence>
<keyword evidence="2" id="KW-1185">Reference proteome</keyword>
<dbReference type="AlphaFoldDB" id="A0A2Z6MYZ9"/>
<evidence type="ECO:0000313" key="1">
    <source>
        <dbReference type="EMBL" id="GAU24349.1"/>
    </source>
</evidence>
<gene>
    <name evidence="1" type="ORF">TSUD_49380</name>
</gene>
<protein>
    <submittedName>
        <fullName evidence="1">Uncharacterized protein</fullName>
    </submittedName>
</protein>